<name>A0A4V3ALT9_9GAMM</name>
<evidence type="ECO:0008006" key="3">
    <source>
        <dbReference type="Google" id="ProtNLM"/>
    </source>
</evidence>
<protein>
    <recommendedName>
        <fullName evidence="3">DUF1570 domain-containing protein</fullName>
    </recommendedName>
</protein>
<evidence type="ECO:0000313" key="2">
    <source>
        <dbReference type="Proteomes" id="UP000294796"/>
    </source>
</evidence>
<gene>
    <name evidence="1" type="ORF">E2F46_08780</name>
</gene>
<sequence length="341" mass="37841">MLKTLRQLLGGPRSASAPVTVATPVERVPVAMAWRAGTTVPIPDWEAMHAVTPEGDDARRHAYWRSAAWGWLEALSERSGGGYTIRESADFLLLSALPPRQSELFLAFCQRVLRRVRANLAELADDGGHGPHLAIVFADEDAYYDYVSHYYPEGGEYAMSSGMFIQDGYGHFVMPQGELGMMEPVIAHELTHSLLSHLPIPAWLNEGLAVNTEHAIFPEMADPRTQLFSPRELAAQHVRYWDDAGVQAFWSGKSFLRTDDGNRLSYDLAARITALAARDEAAFRAFVAHAHMDDGGLSAEHHLGYPVANLVEAVLGEGPWQPRPAEWREGVERGQFRRARS</sequence>
<reference evidence="1 2" key="1">
    <citation type="submission" date="2019-03" db="EMBL/GenBank/DDBJ databases">
        <title>Luteimonas zhaokaii sp.nov., isolated from the rectal contents of Plateau pika in Yushu, Qinghai Province, China.</title>
        <authorList>
            <person name="Zhang G."/>
        </authorList>
    </citation>
    <scope>NUCLEOTIDE SEQUENCE [LARGE SCALE GENOMIC DNA]</scope>
    <source>
        <strain evidence="1 2">B9</strain>
    </source>
</reference>
<dbReference type="AlphaFoldDB" id="A0A4V3ALT9"/>
<dbReference type="OrthoDB" id="256673at2"/>
<keyword evidence="2" id="KW-1185">Reference proteome</keyword>
<dbReference type="EMBL" id="SMTF01000005">
    <property type="protein sequence ID" value="TDK24367.1"/>
    <property type="molecule type" value="Genomic_DNA"/>
</dbReference>
<dbReference type="RefSeq" id="WP_133321700.1">
    <property type="nucleotide sequence ID" value="NZ_SMTF01000005.1"/>
</dbReference>
<organism evidence="1 2">
    <name type="scientific">Luteimonas aestuarii</name>
    <dbReference type="NCBI Taxonomy" id="453837"/>
    <lineage>
        <taxon>Bacteria</taxon>
        <taxon>Pseudomonadati</taxon>
        <taxon>Pseudomonadota</taxon>
        <taxon>Gammaproteobacteria</taxon>
        <taxon>Lysobacterales</taxon>
        <taxon>Lysobacteraceae</taxon>
        <taxon>Luteimonas</taxon>
    </lineage>
</organism>
<dbReference type="Proteomes" id="UP000294796">
    <property type="component" value="Unassembled WGS sequence"/>
</dbReference>
<proteinExistence type="predicted"/>
<evidence type="ECO:0000313" key="1">
    <source>
        <dbReference type="EMBL" id="TDK24367.1"/>
    </source>
</evidence>
<comment type="caution">
    <text evidence="1">The sequence shown here is derived from an EMBL/GenBank/DDBJ whole genome shotgun (WGS) entry which is preliminary data.</text>
</comment>
<accession>A0A4V3ALT9</accession>